<dbReference type="OrthoDB" id="2216847at2"/>
<proteinExistence type="predicted"/>
<feature type="domain" description="NAD(P)-binding" evidence="1">
    <location>
        <begin position="8"/>
        <end position="158"/>
    </location>
</feature>
<dbReference type="EMBL" id="NGJZ01000001">
    <property type="protein sequence ID" value="RSU07807.1"/>
    <property type="molecule type" value="Genomic_DNA"/>
</dbReference>
<dbReference type="PANTHER" id="PTHR12126:SF16">
    <property type="entry name" value="MIOREX COMPLEX COMPONENT 2"/>
    <property type="match status" value="1"/>
</dbReference>
<evidence type="ECO:0000259" key="1">
    <source>
        <dbReference type="Pfam" id="PF13460"/>
    </source>
</evidence>
<evidence type="ECO:0000313" key="3">
    <source>
        <dbReference type="Proteomes" id="UP000288669"/>
    </source>
</evidence>
<dbReference type="PANTHER" id="PTHR12126">
    <property type="entry name" value="NADH-UBIQUINONE OXIDOREDUCTASE 39 KDA SUBUNIT-RELATED"/>
    <property type="match status" value="1"/>
</dbReference>
<comment type="caution">
    <text evidence="2">The sequence shown here is derived from an EMBL/GenBank/DDBJ whole genome shotgun (WGS) entry which is preliminary data.</text>
</comment>
<evidence type="ECO:0000313" key="2">
    <source>
        <dbReference type="EMBL" id="RSU07807.1"/>
    </source>
</evidence>
<dbReference type="SUPFAM" id="SSF51735">
    <property type="entry name" value="NAD(P)-binding Rossmann-fold domains"/>
    <property type="match status" value="1"/>
</dbReference>
<accession>A0A430AIR4</accession>
<sequence>MKKVAVIGGTGFLGIEVCKAALEEGFRVVSISRTGQPTNQTNDFTQAMPIDFLALDIFQAERLKETISTCDVVIDLVGILFEKKSQNLTYQKMIVESAQIISNAAQQTNISVVIFVSAAIGIPLIGKKYLLAKREAEHLFKGKSFEGKIIRPPLLYGKSKQSSLYLAYLLKVGMYLPFLKNILRPYQAEAVEEVAKKIVALC</sequence>
<name>A0A430AIR4_9ENTE</name>
<keyword evidence="3" id="KW-1185">Reference proteome</keyword>
<dbReference type="Pfam" id="PF13460">
    <property type="entry name" value="NAD_binding_10"/>
    <property type="match status" value="1"/>
</dbReference>
<dbReference type="InterPro" id="IPR036291">
    <property type="entry name" value="NAD(P)-bd_dom_sf"/>
</dbReference>
<dbReference type="AlphaFoldDB" id="A0A430AIR4"/>
<gene>
    <name evidence="2" type="ORF">CBF30_00780</name>
</gene>
<dbReference type="InterPro" id="IPR051207">
    <property type="entry name" value="ComplexI_NDUFA9_subunit"/>
</dbReference>
<protein>
    <recommendedName>
        <fullName evidence="1">NAD(P)-binding domain-containing protein</fullName>
    </recommendedName>
</protein>
<dbReference type="RefSeq" id="WP_126821783.1">
    <property type="nucleotide sequence ID" value="NZ_JBHLWU010000001.1"/>
</dbReference>
<dbReference type="Proteomes" id="UP000288669">
    <property type="component" value="Unassembled WGS sequence"/>
</dbReference>
<organism evidence="2 3">
    <name type="scientific">Vagococcus entomophilus</name>
    <dbReference type="NCBI Taxonomy" id="1160095"/>
    <lineage>
        <taxon>Bacteria</taxon>
        <taxon>Bacillati</taxon>
        <taxon>Bacillota</taxon>
        <taxon>Bacilli</taxon>
        <taxon>Lactobacillales</taxon>
        <taxon>Enterococcaceae</taxon>
        <taxon>Vagococcus</taxon>
    </lineage>
</organism>
<dbReference type="InterPro" id="IPR016040">
    <property type="entry name" value="NAD(P)-bd_dom"/>
</dbReference>
<dbReference type="GO" id="GO:0044877">
    <property type="term" value="F:protein-containing complex binding"/>
    <property type="evidence" value="ECO:0007669"/>
    <property type="project" value="TreeGrafter"/>
</dbReference>
<reference evidence="2 3" key="1">
    <citation type="submission" date="2017-05" db="EMBL/GenBank/DDBJ databases">
        <title>Vagococcus spp. assemblies.</title>
        <authorList>
            <person name="Gulvik C.A."/>
        </authorList>
    </citation>
    <scope>NUCLEOTIDE SEQUENCE [LARGE SCALE GENOMIC DNA]</scope>
    <source>
        <strain evidence="2 3">DSM 24756</strain>
    </source>
</reference>
<dbReference type="Gene3D" id="3.40.50.720">
    <property type="entry name" value="NAD(P)-binding Rossmann-like Domain"/>
    <property type="match status" value="1"/>
</dbReference>